<gene>
    <name evidence="2" type="ORF">F4560_001978</name>
</gene>
<accession>A0A7W9LZS3</accession>
<sequence>MILVTGATGQVGRGVVTRLVGRGARVRALSRQPEKAALPAAVEVVQGSPDDADSLHAALAGVEKAFVVLTGDIDSQAQTLATAAAAGTLRHMVVLSSSAVLHPVPHAIKDNHEKAERAIRGTGVPWTFLRPGPFHTNSLWWAKTIQTRGVARCLIGNNPGAPIDPDDIAAVAVQVLSEEGHEYSSYELTGGELLTSEEQVRIIGDALGKEIEFLVATKSEATDVFTDLSWDREASTTNIEALHSPRVPWGRTVETVKEITGRAPRTFREWATTNAHLFR</sequence>
<evidence type="ECO:0000313" key="3">
    <source>
        <dbReference type="Proteomes" id="UP000552097"/>
    </source>
</evidence>
<comment type="caution">
    <text evidence="2">The sequence shown here is derived from an EMBL/GenBank/DDBJ whole genome shotgun (WGS) entry which is preliminary data.</text>
</comment>
<protein>
    <submittedName>
        <fullName evidence="2">Uncharacterized protein YbjT (DUF2867 family)</fullName>
    </submittedName>
</protein>
<dbReference type="InterPro" id="IPR036291">
    <property type="entry name" value="NAD(P)-bd_dom_sf"/>
</dbReference>
<dbReference type="PANTHER" id="PTHR43162">
    <property type="match status" value="1"/>
</dbReference>
<dbReference type="Gene3D" id="3.40.50.720">
    <property type="entry name" value="NAD(P)-binding Rossmann-like Domain"/>
    <property type="match status" value="1"/>
</dbReference>
<proteinExistence type="predicted"/>
<dbReference type="InterPro" id="IPR016040">
    <property type="entry name" value="NAD(P)-bd_dom"/>
</dbReference>
<dbReference type="Pfam" id="PF13460">
    <property type="entry name" value="NAD_binding_10"/>
    <property type="match status" value="1"/>
</dbReference>
<evidence type="ECO:0000313" key="2">
    <source>
        <dbReference type="EMBL" id="MBB5802210.1"/>
    </source>
</evidence>
<name>A0A7W9LZS3_9PSEU</name>
<feature type="domain" description="NAD(P)-binding" evidence="1">
    <location>
        <begin position="6"/>
        <end position="178"/>
    </location>
</feature>
<evidence type="ECO:0000259" key="1">
    <source>
        <dbReference type="Pfam" id="PF13460"/>
    </source>
</evidence>
<keyword evidence="3" id="KW-1185">Reference proteome</keyword>
<dbReference type="AlphaFoldDB" id="A0A7W9LZS3"/>
<dbReference type="InterPro" id="IPR051604">
    <property type="entry name" value="Ergot_Alk_Oxidoreductase"/>
</dbReference>
<organism evidence="2 3">
    <name type="scientific">Saccharothrix ecbatanensis</name>
    <dbReference type="NCBI Taxonomy" id="1105145"/>
    <lineage>
        <taxon>Bacteria</taxon>
        <taxon>Bacillati</taxon>
        <taxon>Actinomycetota</taxon>
        <taxon>Actinomycetes</taxon>
        <taxon>Pseudonocardiales</taxon>
        <taxon>Pseudonocardiaceae</taxon>
        <taxon>Saccharothrix</taxon>
    </lineage>
</organism>
<dbReference type="RefSeq" id="WP_184918786.1">
    <property type="nucleotide sequence ID" value="NZ_JACHMO010000001.1"/>
</dbReference>
<dbReference type="PANTHER" id="PTHR43162:SF1">
    <property type="entry name" value="PRESTALK A DIFFERENTIATION PROTEIN A"/>
    <property type="match status" value="1"/>
</dbReference>
<dbReference type="Proteomes" id="UP000552097">
    <property type="component" value="Unassembled WGS sequence"/>
</dbReference>
<reference evidence="2 3" key="1">
    <citation type="submission" date="2020-08" db="EMBL/GenBank/DDBJ databases">
        <title>Sequencing the genomes of 1000 actinobacteria strains.</title>
        <authorList>
            <person name="Klenk H.-P."/>
        </authorList>
    </citation>
    <scope>NUCLEOTIDE SEQUENCE [LARGE SCALE GENOMIC DNA]</scope>
    <source>
        <strain evidence="2 3">DSM 45486</strain>
    </source>
</reference>
<dbReference type="EMBL" id="JACHMO010000001">
    <property type="protein sequence ID" value="MBB5802210.1"/>
    <property type="molecule type" value="Genomic_DNA"/>
</dbReference>
<dbReference type="SUPFAM" id="SSF51735">
    <property type="entry name" value="NAD(P)-binding Rossmann-fold domains"/>
    <property type="match status" value="1"/>
</dbReference>